<accession>A0A3N6TQH5</accession>
<sequence length="391" mass="43848">MPSINSSHSAHFSSITLPDPLSQEKKVATDKNAFKENMMRDIATLKINGIIFNKKQNQLLNSDTLMNVNPAKLTNIQDIVTPGEEYMFEDLITGNKTIVDVARCIMIAEEITMQKGAKNISFECGAVSSGNLTTSPLTAENYQQGMAFLLSCKTKHCDFPGAAGGNYPLAEYLSNDGISIKINDKHNDFIGHFNVWKLDSGDFCIGTVAMKNNSRKSDYSPKNLKHLLLSQAVNLLENNQGAQRVLIGMGGHNMKNILPDSFNQNSKGYKVLGRLRHAENHSFPQGDVKTLERITGMAVYDKEININNQEAIGMQENQRKDFKNALIILDRNNENARDSDGIAQAKKILQNYEDNNNLTEDQKFYRELTMMEATVKKRIRAQFWATQKKSD</sequence>
<proteinExistence type="predicted"/>
<organism evidence="1 2">
    <name type="scientific">Erwinia psidii</name>
    <dbReference type="NCBI Taxonomy" id="69224"/>
    <lineage>
        <taxon>Bacteria</taxon>
        <taxon>Pseudomonadati</taxon>
        <taxon>Pseudomonadota</taxon>
        <taxon>Gammaproteobacteria</taxon>
        <taxon>Enterobacterales</taxon>
        <taxon>Erwiniaceae</taxon>
        <taxon>Erwinia</taxon>
    </lineage>
</organism>
<reference evidence="1 2" key="1">
    <citation type="submission" date="2018-10" db="EMBL/GenBank/DDBJ databases">
        <title>Draft genome sequence for the type isolate of Erwinia psidii, agent causal of bacterial blight in guava (Psidium guajava) and wilt and die-back of Eucalyptus spp.</title>
        <authorList>
            <person name="Hermenegildo P.S."/>
            <person name="Santos S.A."/>
            <person name="Guimaraes L.M.S."/>
            <person name="Vidigal P.M.P."/>
            <person name="Pereira I.C."/>
            <person name="Badel J.L."/>
            <person name="Alfenas-Zerbini P."/>
            <person name="Ferreira M.A.S.V."/>
            <person name="Alfenas A.C."/>
        </authorList>
    </citation>
    <scope>NUCLEOTIDE SEQUENCE [LARGE SCALE GENOMIC DNA]</scope>
    <source>
        <strain evidence="1 2">IBSBF 435</strain>
    </source>
</reference>
<name>A0A3N6TQH5_9GAMM</name>
<evidence type="ECO:0000313" key="2">
    <source>
        <dbReference type="Proteomes" id="UP000279457"/>
    </source>
</evidence>
<gene>
    <name evidence="1" type="ORF">EB241_14745</name>
</gene>
<evidence type="ECO:0000313" key="1">
    <source>
        <dbReference type="EMBL" id="RQM37502.1"/>
    </source>
</evidence>
<dbReference type="OrthoDB" id="7060964at2"/>
<dbReference type="RefSeq" id="WP_124233816.1">
    <property type="nucleotide sequence ID" value="NZ_RHHM01000011.1"/>
</dbReference>
<dbReference type="AlphaFoldDB" id="A0A3N6TQH5"/>
<protein>
    <submittedName>
        <fullName evidence="1">Uncharacterized protein</fullName>
    </submittedName>
</protein>
<dbReference type="EMBL" id="RHHM01000011">
    <property type="protein sequence ID" value="RQM37502.1"/>
    <property type="molecule type" value="Genomic_DNA"/>
</dbReference>
<comment type="caution">
    <text evidence="1">The sequence shown here is derived from an EMBL/GenBank/DDBJ whole genome shotgun (WGS) entry which is preliminary data.</text>
</comment>
<dbReference type="Proteomes" id="UP000279457">
    <property type="component" value="Unassembled WGS sequence"/>
</dbReference>
<keyword evidence="2" id="KW-1185">Reference proteome</keyword>